<name>A0A316F657_9ACTN</name>
<dbReference type="EMBL" id="QGGR01000015">
    <property type="protein sequence ID" value="PWK41980.1"/>
    <property type="molecule type" value="Genomic_DNA"/>
</dbReference>
<gene>
    <name evidence="1" type="ORF">BC793_11566</name>
</gene>
<dbReference type="Proteomes" id="UP000245697">
    <property type="component" value="Unassembled WGS sequence"/>
</dbReference>
<comment type="caution">
    <text evidence="1">The sequence shown here is derived from an EMBL/GenBank/DDBJ whole genome shotgun (WGS) entry which is preliminary data.</text>
</comment>
<reference evidence="1 2" key="1">
    <citation type="submission" date="2018-05" db="EMBL/GenBank/DDBJ databases">
        <title>Genomic Encyclopedia of Archaeal and Bacterial Type Strains, Phase II (KMG-II): from individual species to whole genera.</title>
        <authorList>
            <person name="Goeker M."/>
        </authorList>
    </citation>
    <scope>NUCLEOTIDE SEQUENCE [LARGE SCALE GENOMIC DNA]</scope>
    <source>
        <strain evidence="1 2">DSM 45184</strain>
    </source>
</reference>
<keyword evidence="2" id="KW-1185">Reference proteome</keyword>
<dbReference type="OrthoDB" id="69974at2"/>
<organism evidence="1 2">
    <name type="scientific">Actinoplanes xinjiangensis</name>
    <dbReference type="NCBI Taxonomy" id="512350"/>
    <lineage>
        <taxon>Bacteria</taxon>
        <taxon>Bacillati</taxon>
        <taxon>Actinomycetota</taxon>
        <taxon>Actinomycetes</taxon>
        <taxon>Micromonosporales</taxon>
        <taxon>Micromonosporaceae</taxon>
        <taxon>Actinoplanes</taxon>
    </lineage>
</organism>
<evidence type="ECO:0000313" key="2">
    <source>
        <dbReference type="Proteomes" id="UP000245697"/>
    </source>
</evidence>
<dbReference type="AlphaFoldDB" id="A0A316F657"/>
<sequence>MSRYEIHLTVSAGASDDRLRSWATSHGVKYTRILLDRGDHASQPMLSWLSDGTPASAEADARRTAATLGADGFPVTRLKVEAAAAQAGIHPGLYFEHHVKLLLPAGTDLQVVREVAVRHDAHLSRNARRLRADGVQERFVTQRCRQVGLPAAKSRLSALVDALTGAGWEIAEVEEEWVLIDDNPGLDAGWFV</sequence>
<protein>
    <recommendedName>
        <fullName evidence="3">Ankyrin</fullName>
    </recommendedName>
</protein>
<accession>A0A316F657</accession>
<evidence type="ECO:0008006" key="3">
    <source>
        <dbReference type="Google" id="ProtNLM"/>
    </source>
</evidence>
<evidence type="ECO:0000313" key="1">
    <source>
        <dbReference type="EMBL" id="PWK41980.1"/>
    </source>
</evidence>
<proteinExistence type="predicted"/>
<dbReference type="RefSeq" id="WP_109598493.1">
    <property type="nucleotide sequence ID" value="NZ_BONA01000056.1"/>
</dbReference>